<feature type="transmembrane region" description="Helical" evidence="2">
    <location>
        <begin position="38"/>
        <end position="61"/>
    </location>
</feature>
<keyword evidence="4" id="KW-1185">Reference proteome</keyword>
<sequence length="111" mass="11892">MCSDDNADERGGGGTSEAEHRDGAACSDGSLHGDPSRARVILCLECLLVTLLSAMMASFLLCSSSRWLLRPAGEEEEDGELRLAIDTSFNGGGIDEELEIMTIYGRGPWIL</sequence>
<organism evidence="3 4">
    <name type="scientific">Zizania palustris</name>
    <name type="common">Northern wild rice</name>
    <dbReference type="NCBI Taxonomy" id="103762"/>
    <lineage>
        <taxon>Eukaryota</taxon>
        <taxon>Viridiplantae</taxon>
        <taxon>Streptophyta</taxon>
        <taxon>Embryophyta</taxon>
        <taxon>Tracheophyta</taxon>
        <taxon>Spermatophyta</taxon>
        <taxon>Magnoliopsida</taxon>
        <taxon>Liliopsida</taxon>
        <taxon>Poales</taxon>
        <taxon>Poaceae</taxon>
        <taxon>BOP clade</taxon>
        <taxon>Oryzoideae</taxon>
        <taxon>Oryzeae</taxon>
        <taxon>Zizaniinae</taxon>
        <taxon>Zizania</taxon>
    </lineage>
</organism>
<gene>
    <name evidence="3" type="ORF">GUJ93_ZPchr0003g16746</name>
</gene>
<name>A0A8J5S8L4_ZIZPA</name>
<dbReference type="Proteomes" id="UP000729402">
    <property type="component" value="Unassembled WGS sequence"/>
</dbReference>
<dbReference type="AlphaFoldDB" id="A0A8J5S8L4"/>
<feature type="region of interest" description="Disordered" evidence="1">
    <location>
        <begin position="1"/>
        <end position="33"/>
    </location>
</feature>
<evidence type="ECO:0000313" key="4">
    <source>
        <dbReference type="Proteomes" id="UP000729402"/>
    </source>
</evidence>
<reference evidence="3" key="1">
    <citation type="journal article" date="2021" name="bioRxiv">
        <title>Whole Genome Assembly and Annotation of Northern Wild Rice, Zizania palustris L., Supports a Whole Genome Duplication in the Zizania Genus.</title>
        <authorList>
            <person name="Haas M."/>
            <person name="Kono T."/>
            <person name="Macchietto M."/>
            <person name="Millas R."/>
            <person name="McGilp L."/>
            <person name="Shao M."/>
            <person name="Duquette J."/>
            <person name="Hirsch C.N."/>
            <person name="Kimball J."/>
        </authorList>
    </citation>
    <scope>NUCLEOTIDE SEQUENCE</scope>
    <source>
        <tissue evidence="3">Fresh leaf tissue</tissue>
    </source>
</reference>
<evidence type="ECO:0000256" key="2">
    <source>
        <dbReference type="SAM" id="Phobius"/>
    </source>
</evidence>
<keyword evidence="2" id="KW-1133">Transmembrane helix</keyword>
<keyword evidence="2" id="KW-0472">Membrane</keyword>
<keyword evidence="2" id="KW-0812">Transmembrane</keyword>
<accession>A0A8J5S8L4</accession>
<evidence type="ECO:0000313" key="3">
    <source>
        <dbReference type="EMBL" id="KAG8062772.1"/>
    </source>
</evidence>
<evidence type="ECO:0000256" key="1">
    <source>
        <dbReference type="SAM" id="MobiDB-lite"/>
    </source>
</evidence>
<dbReference type="EMBL" id="JAAALK010000286">
    <property type="protein sequence ID" value="KAG8062772.1"/>
    <property type="molecule type" value="Genomic_DNA"/>
</dbReference>
<protein>
    <submittedName>
        <fullName evidence="3">Uncharacterized protein</fullName>
    </submittedName>
</protein>
<proteinExistence type="predicted"/>
<reference evidence="3" key="2">
    <citation type="submission" date="2021-02" db="EMBL/GenBank/DDBJ databases">
        <authorList>
            <person name="Kimball J.A."/>
            <person name="Haas M.W."/>
            <person name="Macchietto M."/>
            <person name="Kono T."/>
            <person name="Duquette J."/>
            <person name="Shao M."/>
        </authorList>
    </citation>
    <scope>NUCLEOTIDE SEQUENCE</scope>
    <source>
        <tissue evidence="3">Fresh leaf tissue</tissue>
    </source>
</reference>
<comment type="caution">
    <text evidence="3">The sequence shown here is derived from an EMBL/GenBank/DDBJ whole genome shotgun (WGS) entry which is preliminary data.</text>
</comment>